<name>A0A0F5HNB2_BACTR</name>
<protein>
    <submittedName>
        <fullName evidence="2">Membrane protein</fullName>
    </submittedName>
</protein>
<feature type="transmembrane region" description="Helical" evidence="1">
    <location>
        <begin position="7"/>
        <end position="28"/>
    </location>
</feature>
<dbReference type="Pfam" id="PF11188">
    <property type="entry name" value="DUF2975"/>
    <property type="match status" value="1"/>
</dbReference>
<feature type="transmembrane region" description="Helical" evidence="1">
    <location>
        <begin position="97"/>
        <end position="116"/>
    </location>
</feature>
<keyword evidence="3" id="KW-1185">Reference proteome</keyword>
<accession>A0A0F5HYD9</accession>
<dbReference type="STRING" id="1221996.QY95_03938"/>
<dbReference type="Proteomes" id="UP000031563">
    <property type="component" value="Unassembled WGS sequence"/>
</dbReference>
<dbReference type="RefSeq" id="WP_039235465.1">
    <property type="nucleotide sequence ID" value="NZ_JWIR02000086.1"/>
</dbReference>
<keyword evidence="1" id="KW-0472">Membrane</keyword>
<evidence type="ECO:0000313" key="2">
    <source>
        <dbReference type="EMBL" id="KKB34327.1"/>
    </source>
</evidence>
<dbReference type="AlphaFoldDB" id="A0A0F5HNB2"/>
<evidence type="ECO:0000313" key="3">
    <source>
        <dbReference type="Proteomes" id="UP000031563"/>
    </source>
</evidence>
<comment type="caution">
    <text evidence="2">The sequence shown here is derived from an EMBL/GenBank/DDBJ whole genome shotgun (WGS) entry which is preliminary data.</text>
</comment>
<accession>A0A0F5HNB2</accession>
<feature type="transmembrane region" description="Helical" evidence="1">
    <location>
        <begin position="122"/>
        <end position="145"/>
    </location>
</feature>
<dbReference type="InterPro" id="IPR021354">
    <property type="entry name" value="DUF2975"/>
</dbReference>
<dbReference type="EMBL" id="JWIR02000086">
    <property type="protein sequence ID" value="KKB34327.1"/>
    <property type="molecule type" value="Genomic_DNA"/>
</dbReference>
<gene>
    <name evidence="2" type="ORF">QY95_03938</name>
</gene>
<keyword evidence="1" id="KW-0812">Transmembrane</keyword>
<reference evidence="2" key="1">
    <citation type="submission" date="2015-02" db="EMBL/GenBank/DDBJ databases">
        <title>Genome Assembly of Bacillaceae bacterium MTCC 8252.</title>
        <authorList>
            <person name="Verma A."/>
            <person name="Khatri I."/>
            <person name="Mual P."/>
            <person name="Subramanian S."/>
            <person name="Krishnamurthi S."/>
        </authorList>
    </citation>
    <scope>NUCLEOTIDE SEQUENCE [LARGE SCALE GENOMIC DNA]</scope>
    <source>
        <strain evidence="2">MTCC 8252</strain>
    </source>
</reference>
<dbReference type="OrthoDB" id="1100174at2"/>
<sequence>MKRSSTLFLRAAVIFIGIPVLAMCLFLLPQIAGEANEAARRGADIAFAVYALLMVMYVSAVPFYFALYQSFNLLNYIDKNLAFSKLSVRALKKIKNCALIISGLYVAGLPFVYALAEVDDAPGLILIGMVMIFAPLVVAVFAAVLQRLLQEAIDIKSENDLTV</sequence>
<proteinExistence type="predicted"/>
<evidence type="ECO:0000256" key="1">
    <source>
        <dbReference type="SAM" id="Phobius"/>
    </source>
</evidence>
<organism evidence="2 3">
    <name type="scientific">Bacillus thermotolerans</name>
    <name type="common">Quasibacillus thermotolerans</name>
    <dbReference type="NCBI Taxonomy" id="1221996"/>
    <lineage>
        <taxon>Bacteria</taxon>
        <taxon>Bacillati</taxon>
        <taxon>Bacillota</taxon>
        <taxon>Bacilli</taxon>
        <taxon>Bacillales</taxon>
        <taxon>Bacillaceae</taxon>
        <taxon>Bacillus</taxon>
    </lineage>
</organism>
<feature type="transmembrane region" description="Helical" evidence="1">
    <location>
        <begin position="48"/>
        <end position="67"/>
    </location>
</feature>
<keyword evidence="1" id="KW-1133">Transmembrane helix</keyword>